<dbReference type="SUPFAM" id="SSF52540">
    <property type="entry name" value="P-loop containing nucleoside triphosphate hydrolases"/>
    <property type="match status" value="1"/>
</dbReference>
<gene>
    <name evidence="5" type="ORF">AMJ40_00815</name>
</gene>
<dbReference type="Proteomes" id="UP000051124">
    <property type="component" value="Unassembled WGS sequence"/>
</dbReference>
<keyword evidence="1" id="KW-0813">Transport</keyword>
<dbReference type="InterPro" id="IPR003439">
    <property type="entry name" value="ABC_transporter-like_ATP-bd"/>
</dbReference>
<comment type="caution">
    <text evidence="5">The sequence shown here is derived from an EMBL/GenBank/DDBJ whole genome shotgun (WGS) entry which is preliminary data.</text>
</comment>
<dbReference type="PANTHER" id="PTHR24220:SF86">
    <property type="entry name" value="ABC TRANSPORTER ABCH.1"/>
    <property type="match status" value="1"/>
</dbReference>
<dbReference type="GO" id="GO:0016887">
    <property type="term" value="F:ATP hydrolysis activity"/>
    <property type="evidence" value="ECO:0007669"/>
    <property type="project" value="InterPro"/>
</dbReference>
<dbReference type="GO" id="GO:0022857">
    <property type="term" value="F:transmembrane transporter activity"/>
    <property type="evidence" value="ECO:0007669"/>
    <property type="project" value="TreeGrafter"/>
</dbReference>
<dbReference type="FunFam" id="3.40.50.300:FF:000032">
    <property type="entry name" value="Export ABC transporter ATP-binding protein"/>
    <property type="match status" value="1"/>
</dbReference>
<evidence type="ECO:0000313" key="5">
    <source>
        <dbReference type="EMBL" id="KPJ51176.1"/>
    </source>
</evidence>
<reference evidence="5 6" key="1">
    <citation type="journal article" date="2015" name="Microbiome">
        <title>Genomic resolution of linkages in carbon, nitrogen, and sulfur cycling among widespread estuary sediment bacteria.</title>
        <authorList>
            <person name="Baker B.J."/>
            <person name="Lazar C.S."/>
            <person name="Teske A.P."/>
            <person name="Dick G.J."/>
        </authorList>
    </citation>
    <scope>NUCLEOTIDE SEQUENCE [LARGE SCALE GENOMIC DNA]</scope>
    <source>
        <strain evidence="5">DG_26</strain>
    </source>
</reference>
<dbReference type="PROSITE" id="PS00211">
    <property type="entry name" value="ABC_TRANSPORTER_1"/>
    <property type="match status" value="1"/>
</dbReference>
<dbReference type="SMART" id="SM00382">
    <property type="entry name" value="AAA"/>
    <property type="match status" value="1"/>
</dbReference>
<dbReference type="Gene3D" id="3.40.50.300">
    <property type="entry name" value="P-loop containing nucleotide triphosphate hydrolases"/>
    <property type="match status" value="1"/>
</dbReference>
<organism evidence="5 6">
    <name type="scientific">candidate division TA06 bacterium DG_26</name>
    <dbReference type="NCBI Taxonomy" id="1703771"/>
    <lineage>
        <taxon>Bacteria</taxon>
        <taxon>Bacteria division TA06</taxon>
    </lineage>
</organism>
<dbReference type="AlphaFoldDB" id="A0A0S7WM03"/>
<dbReference type="PATRIC" id="fig|1703771.3.peg.1403"/>
<dbReference type="InterPro" id="IPR003593">
    <property type="entry name" value="AAA+_ATPase"/>
</dbReference>
<protein>
    <submittedName>
        <fullName evidence="5">Macrolide ABC transporter ATP-binding protein</fullName>
    </submittedName>
</protein>
<keyword evidence="3 5" id="KW-0067">ATP-binding</keyword>
<evidence type="ECO:0000256" key="3">
    <source>
        <dbReference type="ARBA" id="ARBA00022840"/>
    </source>
</evidence>
<dbReference type="Pfam" id="PF00005">
    <property type="entry name" value="ABC_tran"/>
    <property type="match status" value="1"/>
</dbReference>
<dbReference type="InterPro" id="IPR017911">
    <property type="entry name" value="MacB-like_ATP-bd"/>
</dbReference>
<dbReference type="GO" id="GO:0005886">
    <property type="term" value="C:plasma membrane"/>
    <property type="evidence" value="ECO:0007669"/>
    <property type="project" value="TreeGrafter"/>
</dbReference>
<dbReference type="PROSITE" id="PS50893">
    <property type="entry name" value="ABC_TRANSPORTER_2"/>
    <property type="match status" value="1"/>
</dbReference>
<feature type="domain" description="ABC transporter" evidence="4">
    <location>
        <begin position="4"/>
        <end position="226"/>
    </location>
</feature>
<name>A0A0S7WM03_UNCT6</name>
<evidence type="ECO:0000313" key="6">
    <source>
        <dbReference type="Proteomes" id="UP000051124"/>
    </source>
</evidence>
<dbReference type="GO" id="GO:0098796">
    <property type="term" value="C:membrane protein complex"/>
    <property type="evidence" value="ECO:0007669"/>
    <property type="project" value="UniProtKB-ARBA"/>
</dbReference>
<evidence type="ECO:0000256" key="1">
    <source>
        <dbReference type="ARBA" id="ARBA00022448"/>
    </source>
</evidence>
<accession>A0A0S7WM03</accession>
<keyword evidence="2" id="KW-0547">Nucleotide-binding</keyword>
<dbReference type="InterPro" id="IPR015854">
    <property type="entry name" value="ABC_transpr_LolD-like"/>
</dbReference>
<sequence>MSLIQTIDITKVYRVGEVEIHALRGVSVQIEQGEYVSIMGPSGSGKSTLMHILGCLDNPTSGEYRLKDIKVNLLPDEELARIRNREIGFVFQSFNLLPRASVMHNIELPLIYSGVRSRDRRNKTALVLERVGLADRMNHLPSQLSGGERQRAAIARALVTSPTLVLADEPTGNLDSRTGEEILTLFDDLHEDGNTLIIVTHETYVAERAGRTIHLRDGKVVNEHGR</sequence>
<dbReference type="PANTHER" id="PTHR24220">
    <property type="entry name" value="IMPORT ATP-BINDING PROTEIN"/>
    <property type="match status" value="1"/>
</dbReference>
<dbReference type="GO" id="GO:0005524">
    <property type="term" value="F:ATP binding"/>
    <property type="evidence" value="ECO:0007669"/>
    <property type="project" value="UniProtKB-KW"/>
</dbReference>
<evidence type="ECO:0000259" key="4">
    <source>
        <dbReference type="PROSITE" id="PS50893"/>
    </source>
</evidence>
<dbReference type="CDD" id="cd03255">
    <property type="entry name" value="ABC_MJ0796_LolCDE_FtsE"/>
    <property type="match status" value="1"/>
</dbReference>
<evidence type="ECO:0000256" key="2">
    <source>
        <dbReference type="ARBA" id="ARBA00022741"/>
    </source>
</evidence>
<dbReference type="EMBL" id="LIZT01000005">
    <property type="protein sequence ID" value="KPJ51176.1"/>
    <property type="molecule type" value="Genomic_DNA"/>
</dbReference>
<dbReference type="InterPro" id="IPR017871">
    <property type="entry name" value="ABC_transporter-like_CS"/>
</dbReference>
<proteinExistence type="predicted"/>
<dbReference type="InterPro" id="IPR027417">
    <property type="entry name" value="P-loop_NTPase"/>
</dbReference>